<feature type="transmembrane region" description="Helical" evidence="2">
    <location>
        <begin position="43"/>
        <end position="66"/>
    </location>
</feature>
<feature type="compositionally biased region" description="Acidic residues" evidence="1">
    <location>
        <begin position="158"/>
        <end position="170"/>
    </location>
</feature>
<feature type="region of interest" description="Disordered" evidence="1">
    <location>
        <begin position="146"/>
        <end position="177"/>
    </location>
</feature>
<evidence type="ECO:0008006" key="4">
    <source>
        <dbReference type="Google" id="ProtNLM"/>
    </source>
</evidence>
<evidence type="ECO:0000313" key="3">
    <source>
        <dbReference type="EMBL" id="ADE77473.1"/>
    </source>
</evidence>
<organism evidence="3">
    <name type="scientific">Picea sitchensis</name>
    <name type="common">Sitka spruce</name>
    <name type="synonym">Pinus sitchensis</name>
    <dbReference type="NCBI Taxonomy" id="3332"/>
    <lineage>
        <taxon>Eukaryota</taxon>
        <taxon>Viridiplantae</taxon>
        <taxon>Streptophyta</taxon>
        <taxon>Embryophyta</taxon>
        <taxon>Tracheophyta</taxon>
        <taxon>Spermatophyta</taxon>
        <taxon>Pinopsida</taxon>
        <taxon>Pinidae</taxon>
        <taxon>Conifers I</taxon>
        <taxon>Pinales</taxon>
        <taxon>Pinaceae</taxon>
        <taxon>Picea</taxon>
    </lineage>
</organism>
<keyword evidence="2" id="KW-0812">Transmembrane</keyword>
<evidence type="ECO:0000256" key="1">
    <source>
        <dbReference type="SAM" id="MobiDB-lite"/>
    </source>
</evidence>
<reference evidence="3" key="1">
    <citation type="submission" date="2010-04" db="EMBL/GenBank/DDBJ databases">
        <authorList>
            <person name="Reid K.E."/>
            <person name="Liao N."/>
            <person name="Chan S."/>
            <person name="Docking R."/>
            <person name="Taylor G."/>
            <person name="Moore R."/>
            <person name="Mayo M."/>
            <person name="Munro S."/>
            <person name="King J."/>
            <person name="Yanchuk A."/>
            <person name="Holt R."/>
            <person name="Jones S."/>
            <person name="Marra M."/>
            <person name="Ritland C.E."/>
            <person name="Ritland K."/>
            <person name="Bohlmann J."/>
        </authorList>
    </citation>
    <scope>NUCLEOTIDE SEQUENCE</scope>
    <source>
        <tissue evidence="3">Bud</tissue>
    </source>
</reference>
<keyword evidence="2" id="KW-1133">Transmembrane helix</keyword>
<dbReference type="PANTHER" id="PTHR46996:SF6">
    <property type="entry name" value="OS05G0488500 PROTEIN"/>
    <property type="match status" value="1"/>
</dbReference>
<dbReference type="AlphaFoldDB" id="D5AD54"/>
<feature type="transmembrane region" description="Helical" evidence="2">
    <location>
        <begin position="95"/>
        <end position="114"/>
    </location>
</feature>
<feature type="compositionally biased region" description="Low complexity" evidence="1">
    <location>
        <begin position="146"/>
        <end position="157"/>
    </location>
</feature>
<accession>D5AD54</accession>
<name>D5AD54_PICSI</name>
<dbReference type="PANTHER" id="PTHR46996">
    <property type="entry name" value="OS05G0488500 PROTEIN"/>
    <property type="match status" value="1"/>
</dbReference>
<sequence length="227" mass="24819">MANSLALSDHPTPPRGRSRRQPVSNTGHSSSSSSSPLCEQSPAATVDIIILILVLGSCGVLLTPYLKYICHEAAEILPATFVMIGEVVYEAPLAYGSGAVLVIVTVIGAVEIYHCRSRKCENPRCKGLNKDMEFDIQLLTEDCLKSSTSSSAKNPSSVDDEDDGRDDEEVPWNGGIELRPEHKELQHELRRMAPPNGRAVLLFRAPCGCPIVKLEAWGPKRSRRSKR</sequence>
<feature type="region of interest" description="Disordered" evidence="1">
    <location>
        <begin position="1"/>
        <end position="39"/>
    </location>
</feature>
<proteinExistence type="evidence at transcript level"/>
<keyword evidence="2" id="KW-0472">Membrane</keyword>
<dbReference type="EMBL" id="BT124206">
    <property type="protein sequence ID" value="ADE77473.1"/>
    <property type="molecule type" value="mRNA"/>
</dbReference>
<protein>
    <recommendedName>
        <fullName evidence="4">Ribosomal protein L34e superfamily protein</fullName>
    </recommendedName>
</protein>
<evidence type="ECO:0000256" key="2">
    <source>
        <dbReference type="SAM" id="Phobius"/>
    </source>
</evidence>